<dbReference type="AlphaFoldDB" id="A0A9D4MCX7"/>
<evidence type="ECO:0000313" key="1">
    <source>
        <dbReference type="EMBL" id="KAH3874298.1"/>
    </source>
</evidence>
<protein>
    <submittedName>
        <fullName evidence="1">Uncharacterized protein</fullName>
    </submittedName>
</protein>
<dbReference type="Proteomes" id="UP000828390">
    <property type="component" value="Unassembled WGS sequence"/>
</dbReference>
<dbReference type="EMBL" id="JAIWYP010000002">
    <property type="protein sequence ID" value="KAH3874298.1"/>
    <property type="molecule type" value="Genomic_DNA"/>
</dbReference>
<name>A0A9D4MCX7_DREPO</name>
<reference evidence="1" key="1">
    <citation type="journal article" date="2019" name="bioRxiv">
        <title>The Genome of the Zebra Mussel, Dreissena polymorpha: A Resource for Invasive Species Research.</title>
        <authorList>
            <person name="McCartney M.A."/>
            <person name="Auch B."/>
            <person name="Kono T."/>
            <person name="Mallez S."/>
            <person name="Zhang Y."/>
            <person name="Obille A."/>
            <person name="Becker A."/>
            <person name="Abrahante J.E."/>
            <person name="Garbe J."/>
            <person name="Badalamenti J.P."/>
            <person name="Herman A."/>
            <person name="Mangelson H."/>
            <person name="Liachko I."/>
            <person name="Sullivan S."/>
            <person name="Sone E.D."/>
            <person name="Koren S."/>
            <person name="Silverstein K.A.T."/>
            <person name="Beckman K.B."/>
            <person name="Gohl D.M."/>
        </authorList>
    </citation>
    <scope>NUCLEOTIDE SEQUENCE</scope>
    <source>
        <strain evidence="1">Duluth1</strain>
        <tissue evidence="1">Whole animal</tissue>
    </source>
</reference>
<organism evidence="1 2">
    <name type="scientific">Dreissena polymorpha</name>
    <name type="common">Zebra mussel</name>
    <name type="synonym">Mytilus polymorpha</name>
    <dbReference type="NCBI Taxonomy" id="45954"/>
    <lineage>
        <taxon>Eukaryota</taxon>
        <taxon>Metazoa</taxon>
        <taxon>Spiralia</taxon>
        <taxon>Lophotrochozoa</taxon>
        <taxon>Mollusca</taxon>
        <taxon>Bivalvia</taxon>
        <taxon>Autobranchia</taxon>
        <taxon>Heteroconchia</taxon>
        <taxon>Euheterodonta</taxon>
        <taxon>Imparidentia</taxon>
        <taxon>Neoheterodontei</taxon>
        <taxon>Myida</taxon>
        <taxon>Dreissenoidea</taxon>
        <taxon>Dreissenidae</taxon>
        <taxon>Dreissena</taxon>
    </lineage>
</organism>
<evidence type="ECO:0000313" key="2">
    <source>
        <dbReference type="Proteomes" id="UP000828390"/>
    </source>
</evidence>
<proteinExistence type="predicted"/>
<sequence>MLNQLGRNVVHSRRFSCLQSSDTASSTSILTMEDFRDPLLVWARFERELGLVEAGFQSIFSGLRHSRQVVSGNISF</sequence>
<gene>
    <name evidence="1" type="ORF">DPMN_037540</name>
</gene>
<reference evidence="1" key="2">
    <citation type="submission" date="2020-11" db="EMBL/GenBank/DDBJ databases">
        <authorList>
            <person name="McCartney M.A."/>
            <person name="Auch B."/>
            <person name="Kono T."/>
            <person name="Mallez S."/>
            <person name="Becker A."/>
            <person name="Gohl D.M."/>
            <person name="Silverstein K.A.T."/>
            <person name="Koren S."/>
            <person name="Bechman K.B."/>
            <person name="Herman A."/>
            <person name="Abrahante J.E."/>
            <person name="Garbe J."/>
        </authorList>
    </citation>
    <scope>NUCLEOTIDE SEQUENCE</scope>
    <source>
        <strain evidence="1">Duluth1</strain>
        <tissue evidence="1">Whole animal</tissue>
    </source>
</reference>
<accession>A0A9D4MCX7</accession>
<comment type="caution">
    <text evidence="1">The sequence shown here is derived from an EMBL/GenBank/DDBJ whole genome shotgun (WGS) entry which is preliminary data.</text>
</comment>
<keyword evidence="2" id="KW-1185">Reference proteome</keyword>